<comment type="caution">
    <text evidence="1">The sequence shown here is derived from an EMBL/GenBank/DDBJ whole genome shotgun (WGS) entry which is preliminary data.</text>
</comment>
<protein>
    <submittedName>
        <fullName evidence="1">Uncharacterized protein</fullName>
    </submittedName>
</protein>
<proteinExistence type="predicted"/>
<sequence length="390" mass="43740">MGEAKGGPHPVAPYTPPIQSRLITIVLSLLTLCVLAVCLTRRVQSVRRWDSLPLPTWLIIAIYIDSFLFIFFTAVLSKSWMLSEDARLCDAAILLCLSCYLTTKVLIYYYFVEKAYIVRGSRRSRLRDKLYLFNFFGVICPYLVVIVLNFYFRQAYIDEHGQCIIGMQRKVLIPLISFEIILNVYLTALFLDPLRKLYSYKNGTNAALRTMAFRTFLGSCTTLVSSVANLSVLTILDGEQGWLCLMLCNLDILFSALVLYWVTSTDHDESHRPSESAVARPSGSRRRSHVFPLRKESKPESGPDACQHRKTLSMGSRDATVITNIEAGRGIDNEHMNMDEIAVSVQQKVEVEKADPQVNNSSTNSASWLWGGGTPGLGLDMDGILERGGV</sequence>
<evidence type="ECO:0000313" key="1">
    <source>
        <dbReference type="EMBL" id="KAK8213472.1"/>
    </source>
</evidence>
<organism evidence="1 2">
    <name type="scientific">Zalaria obscura</name>
    <dbReference type="NCBI Taxonomy" id="2024903"/>
    <lineage>
        <taxon>Eukaryota</taxon>
        <taxon>Fungi</taxon>
        <taxon>Dikarya</taxon>
        <taxon>Ascomycota</taxon>
        <taxon>Pezizomycotina</taxon>
        <taxon>Dothideomycetes</taxon>
        <taxon>Dothideomycetidae</taxon>
        <taxon>Dothideales</taxon>
        <taxon>Zalariaceae</taxon>
        <taxon>Zalaria</taxon>
    </lineage>
</organism>
<gene>
    <name evidence="1" type="ORF">M8818_002774</name>
</gene>
<evidence type="ECO:0000313" key="2">
    <source>
        <dbReference type="Proteomes" id="UP001320706"/>
    </source>
</evidence>
<reference evidence="1" key="1">
    <citation type="submission" date="2024-02" db="EMBL/GenBank/DDBJ databases">
        <title>Metagenome Assembled Genome of Zalaria obscura JY119.</title>
        <authorList>
            <person name="Vighnesh L."/>
            <person name="Jagadeeshwari U."/>
            <person name="Venkata Ramana C."/>
            <person name="Sasikala C."/>
        </authorList>
    </citation>
    <scope>NUCLEOTIDE SEQUENCE</scope>
    <source>
        <strain evidence="1">JY119</strain>
    </source>
</reference>
<keyword evidence="2" id="KW-1185">Reference proteome</keyword>
<accession>A0ACC3SHQ8</accession>
<dbReference type="Proteomes" id="UP001320706">
    <property type="component" value="Unassembled WGS sequence"/>
</dbReference>
<dbReference type="EMBL" id="JAMKPW020000011">
    <property type="protein sequence ID" value="KAK8213472.1"/>
    <property type="molecule type" value="Genomic_DNA"/>
</dbReference>
<name>A0ACC3SHQ8_9PEZI</name>